<evidence type="ECO:0000313" key="3">
    <source>
        <dbReference type="Proteomes" id="UP000219452"/>
    </source>
</evidence>
<dbReference type="RefSeq" id="WP_097125324.1">
    <property type="nucleotide sequence ID" value="NZ_OCNH01000001.1"/>
</dbReference>
<feature type="transmembrane region" description="Helical" evidence="1">
    <location>
        <begin position="212"/>
        <end position="233"/>
    </location>
</feature>
<keyword evidence="1" id="KW-0812">Transmembrane</keyword>
<feature type="transmembrane region" description="Helical" evidence="1">
    <location>
        <begin position="85"/>
        <end position="106"/>
    </location>
</feature>
<sequence>MNLYSTKTYSHITTSLLIICSIIFGYFIIKNANWTWGDDYEFLISTAVGKIEWDLHIANHGRLYPLGHFDFNILTFIHGADGPSAHYILVLISFFIFVFLSFRLYQDILQNTNANQKTISWIILISIIFLFYYFYKIFFFLVYSERIIIILLSLFFILYSKFLSTKKLPYAIITLIVSIYLCFTKETSFIIFGTVAGLNLLLNVKNISKREIIFYCILLVIIIIFLSVYYFVAYRSTDTYYSRHSTFEEVIKFSFRNLKILYIATALSIWRIYCILLQHDRKNFYIDSLLFSGILHAIANIILKMPMDYYYFPAVMLSLPALLHWGVRLYNPNWILTALILISGYYVRKFPETIESIQNLRITSNHQFQELTKLLNNVDSAYWLQEANVTSVNVGLMSYQRELLGVYYNYYNKSNKITEINNISKIPDFAGKKTVIFYSNYNNINNNQDSTLEKIYQLGYKKTNFSAINEINIFVN</sequence>
<reference evidence="3" key="1">
    <citation type="submission" date="2017-09" db="EMBL/GenBank/DDBJ databases">
        <authorList>
            <person name="Varghese N."/>
            <person name="Submissions S."/>
        </authorList>
    </citation>
    <scope>NUCLEOTIDE SEQUENCE [LARGE SCALE GENOMIC DNA]</scope>
    <source>
        <strain evidence="3">DSM 29961</strain>
    </source>
</reference>
<gene>
    <name evidence="2" type="ORF">SAMN06269250_1714</name>
</gene>
<feature type="transmembrane region" description="Helical" evidence="1">
    <location>
        <begin position="333"/>
        <end position="351"/>
    </location>
</feature>
<keyword evidence="1" id="KW-1133">Transmembrane helix</keyword>
<feature type="transmembrane region" description="Helical" evidence="1">
    <location>
        <begin position="118"/>
        <end position="135"/>
    </location>
</feature>
<evidence type="ECO:0000313" key="2">
    <source>
        <dbReference type="EMBL" id="SOD81216.1"/>
    </source>
</evidence>
<protein>
    <recommendedName>
        <fullName evidence="4">Dolichyl-phosphate-mannose-protein mannosyltransferase</fullName>
    </recommendedName>
</protein>
<dbReference type="Proteomes" id="UP000219452">
    <property type="component" value="Unassembled WGS sequence"/>
</dbReference>
<evidence type="ECO:0000256" key="1">
    <source>
        <dbReference type="SAM" id="Phobius"/>
    </source>
</evidence>
<feature type="transmembrane region" description="Helical" evidence="1">
    <location>
        <begin position="12"/>
        <end position="29"/>
    </location>
</feature>
<dbReference type="EMBL" id="OCNH01000001">
    <property type="protein sequence ID" value="SOD81216.1"/>
    <property type="molecule type" value="Genomic_DNA"/>
</dbReference>
<proteinExistence type="predicted"/>
<accession>A0A286FDN9</accession>
<feature type="transmembrane region" description="Helical" evidence="1">
    <location>
        <begin position="141"/>
        <end position="159"/>
    </location>
</feature>
<evidence type="ECO:0008006" key="4">
    <source>
        <dbReference type="Google" id="ProtNLM"/>
    </source>
</evidence>
<feature type="transmembrane region" description="Helical" evidence="1">
    <location>
        <begin position="284"/>
        <end position="303"/>
    </location>
</feature>
<keyword evidence="3" id="KW-1185">Reference proteome</keyword>
<organism evidence="2 3">
    <name type="scientific">Spirosoma fluviale</name>
    <dbReference type="NCBI Taxonomy" id="1597977"/>
    <lineage>
        <taxon>Bacteria</taxon>
        <taxon>Pseudomonadati</taxon>
        <taxon>Bacteroidota</taxon>
        <taxon>Cytophagia</taxon>
        <taxon>Cytophagales</taxon>
        <taxon>Cytophagaceae</taxon>
        <taxon>Spirosoma</taxon>
    </lineage>
</organism>
<feature type="transmembrane region" description="Helical" evidence="1">
    <location>
        <begin position="171"/>
        <end position="192"/>
    </location>
</feature>
<dbReference type="AlphaFoldDB" id="A0A286FDN9"/>
<keyword evidence="1" id="KW-0472">Membrane</keyword>
<name>A0A286FDN9_9BACT</name>